<feature type="transmembrane region" description="Helical" evidence="8">
    <location>
        <begin position="182"/>
        <end position="203"/>
    </location>
</feature>
<reference evidence="10 11" key="1">
    <citation type="submission" date="2018-01" db="EMBL/GenBank/DDBJ databases">
        <title>Whole genome sequencing of Histamine producing bacteria.</title>
        <authorList>
            <person name="Butler K."/>
        </authorList>
    </citation>
    <scope>NUCLEOTIDE SEQUENCE [LARGE SCALE GENOMIC DNA]</scope>
    <source>
        <strain evidence="10 11">JCM 12947</strain>
    </source>
</reference>
<dbReference type="InterPro" id="IPR006667">
    <property type="entry name" value="SLC41_membr_dom"/>
</dbReference>
<dbReference type="InterPro" id="IPR036739">
    <property type="entry name" value="SLC41_membr_dom_sf"/>
</dbReference>
<evidence type="ECO:0000256" key="1">
    <source>
        <dbReference type="ARBA" id="ARBA00004141"/>
    </source>
</evidence>
<dbReference type="AlphaFoldDB" id="A0A2T3JCV2"/>
<comment type="similarity">
    <text evidence="2">Belongs to the SLC41A transporter family.</text>
</comment>
<evidence type="ECO:0000256" key="4">
    <source>
        <dbReference type="ARBA" id="ARBA00022692"/>
    </source>
</evidence>
<feature type="transmembrane region" description="Helical" evidence="8">
    <location>
        <begin position="108"/>
        <end position="128"/>
    </location>
</feature>
<dbReference type="PANTHER" id="PTHR41394">
    <property type="entry name" value="MAGNESIUM TRANSPORTER MGTE"/>
    <property type="match status" value="1"/>
</dbReference>
<dbReference type="PANTHER" id="PTHR41394:SF5">
    <property type="entry name" value="SLC41A_MGTE INTEGRAL MEMBRANE DOMAIN-CONTAINING PROTEIN"/>
    <property type="match status" value="1"/>
</dbReference>
<protein>
    <submittedName>
        <fullName evidence="10">Mg2+ transporter mgtE</fullName>
    </submittedName>
</protein>
<evidence type="ECO:0000259" key="9">
    <source>
        <dbReference type="Pfam" id="PF01769"/>
    </source>
</evidence>
<dbReference type="GO" id="GO:0008324">
    <property type="term" value="F:monoatomic cation transmembrane transporter activity"/>
    <property type="evidence" value="ECO:0007669"/>
    <property type="project" value="InterPro"/>
</dbReference>
<organism evidence="10 11">
    <name type="scientific">Photobacterium frigidiphilum</name>
    <dbReference type="NCBI Taxonomy" id="264736"/>
    <lineage>
        <taxon>Bacteria</taxon>
        <taxon>Pseudomonadati</taxon>
        <taxon>Pseudomonadota</taxon>
        <taxon>Gammaproteobacteria</taxon>
        <taxon>Vibrionales</taxon>
        <taxon>Vibrionaceae</taxon>
        <taxon>Photobacterium</taxon>
    </lineage>
</organism>
<dbReference type="GO" id="GO:0016020">
    <property type="term" value="C:membrane"/>
    <property type="evidence" value="ECO:0007669"/>
    <property type="project" value="UniProtKB-SubCell"/>
</dbReference>
<keyword evidence="6 8" id="KW-1133">Transmembrane helix</keyword>
<dbReference type="Pfam" id="PF01769">
    <property type="entry name" value="MgtE"/>
    <property type="match status" value="1"/>
</dbReference>
<feature type="domain" description="SLC41A/MgtE integral membrane" evidence="9">
    <location>
        <begin position="142"/>
        <end position="273"/>
    </location>
</feature>
<evidence type="ECO:0000256" key="6">
    <source>
        <dbReference type="ARBA" id="ARBA00022989"/>
    </source>
</evidence>
<comment type="caution">
    <text evidence="10">The sequence shown here is derived from an EMBL/GenBank/DDBJ whole genome shotgun (WGS) entry which is preliminary data.</text>
</comment>
<comment type="subcellular location">
    <subcellularLocation>
        <location evidence="1">Membrane</location>
        <topology evidence="1">Multi-pass membrane protein</topology>
    </subcellularLocation>
</comment>
<evidence type="ECO:0000313" key="10">
    <source>
        <dbReference type="EMBL" id="PSU46722.1"/>
    </source>
</evidence>
<dbReference type="Proteomes" id="UP000240987">
    <property type="component" value="Unassembled WGS sequence"/>
</dbReference>
<evidence type="ECO:0000313" key="11">
    <source>
        <dbReference type="Proteomes" id="UP000240987"/>
    </source>
</evidence>
<dbReference type="RefSeq" id="WP_107243853.1">
    <property type="nucleotide sequence ID" value="NZ_JAKJUA010000011.1"/>
</dbReference>
<feature type="transmembrane region" description="Helical" evidence="8">
    <location>
        <begin position="252"/>
        <end position="272"/>
    </location>
</feature>
<proteinExistence type="inferred from homology"/>
<evidence type="ECO:0000256" key="5">
    <source>
        <dbReference type="ARBA" id="ARBA00022842"/>
    </source>
</evidence>
<evidence type="ECO:0000256" key="7">
    <source>
        <dbReference type="ARBA" id="ARBA00023136"/>
    </source>
</evidence>
<feature type="transmembrane region" description="Helical" evidence="8">
    <location>
        <begin position="140"/>
        <end position="161"/>
    </location>
</feature>
<name>A0A2T3JCV2_9GAMM</name>
<dbReference type="SUPFAM" id="SSF161093">
    <property type="entry name" value="MgtE membrane domain-like"/>
    <property type="match status" value="1"/>
</dbReference>
<evidence type="ECO:0000256" key="3">
    <source>
        <dbReference type="ARBA" id="ARBA00022448"/>
    </source>
</evidence>
<keyword evidence="7 8" id="KW-0472">Membrane</keyword>
<evidence type="ECO:0000256" key="2">
    <source>
        <dbReference type="ARBA" id="ARBA00009749"/>
    </source>
</evidence>
<dbReference type="OrthoDB" id="9790355at2"/>
<keyword evidence="4 8" id="KW-0812">Transmembrane</keyword>
<evidence type="ECO:0000256" key="8">
    <source>
        <dbReference type="SAM" id="Phobius"/>
    </source>
</evidence>
<sequence length="282" mass="30495">MAVMNYAADAVTENYGQNDILAARNAFLKYTFDEQAKLLVVMPMTEATGVLHECPLRHVQNLLDRLDELGEEVRMRHLASGLGLLCSEAEPAGHYLKNSVMSHVRERIGWIVGLALLGIVSGLIISHYEDTLSQLVLLAIYMPVIAAAGGNTGSQAATLVVRALAMEEIRCKDWLLVLWKEFRVSIIMASVLAAVIMGRVMMFSDSSSLPAGMNLEDIAMAIGMAISLQVVLSTSVGGVLPMVARACRLDPAVLVSPVLASVVDITGMMIYFTTVNWMLGLS</sequence>
<feature type="transmembrane region" description="Helical" evidence="8">
    <location>
        <begin position="218"/>
        <end position="240"/>
    </location>
</feature>
<dbReference type="Gene3D" id="1.10.357.20">
    <property type="entry name" value="SLC41 divalent cation transporters, integral membrane domain"/>
    <property type="match status" value="1"/>
</dbReference>
<keyword evidence="3" id="KW-0813">Transport</keyword>
<dbReference type="EMBL" id="PYMJ01000019">
    <property type="protein sequence ID" value="PSU46722.1"/>
    <property type="molecule type" value="Genomic_DNA"/>
</dbReference>
<accession>A0A2T3JCV2</accession>
<gene>
    <name evidence="10" type="ORF">C9J12_17275</name>
</gene>
<keyword evidence="5" id="KW-0460">Magnesium</keyword>
<keyword evidence="11" id="KW-1185">Reference proteome</keyword>